<keyword evidence="2" id="KW-0472">Membrane</keyword>
<organism evidence="3 4">
    <name type="scientific">Orlajensenia flava</name>
    <dbReference type="NCBI Taxonomy" id="2565934"/>
    <lineage>
        <taxon>Bacteria</taxon>
        <taxon>Bacillati</taxon>
        <taxon>Actinomycetota</taxon>
        <taxon>Actinomycetes</taxon>
        <taxon>Micrococcales</taxon>
        <taxon>Microbacteriaceae</taxon>
        <taxon>Orlajensenia</taxon>
    </lineage>
</organism>
<accession>A0A4S4FVW5</accession>
<comment type="caution">
    <text evidence="3">The sequence shown here is derived from an EMBL/GenBank/DDBJ whole genome shotgun (WGS) entry which is preliminary data.</text>
</comment>
<gene>
    <name evidence="3" type="ORF">E6C70_02170</name>
</gene>
<dbReference type="RefSeq" id="WP_136421816.1">
    <property type="nucleotide sequence ID" value="NZ_SSSN01000003.1"/>
</dbReference>
<proteinExistence type="predicted"/>
<keyword evidence="2" id="KW-0812">Transmembrane</keyword>
<evidence type="ECO:0000256" key="2">
    <source>
        <dbReference type="SAM" id="Phobius"/>
    </source>
</evidence>
<sequence>MTRDTDDDALGWAGDDDATLVSHDRAPEKTTTESTSDGGLPAGWTPVGAPGRVEQAEPDERPQTSSTALIALGVLGGIYLLYTIGWIITATRLSTSGTDAVAAFMATLGSWLAVLAPVAWFGLVFWLTRSGSRRRLLWLIVGAIVLAPVPFVIGYAS</sequence>
<keyword evidence="4" id="KW-1185">Reference proteome</keyword>
<feature type="transmembrane region" description="Helical" evidence="2">
    <location>
        <begin position="100"/>
        <end position="127"/>
    </location>
</feature>
<reference evidence="3 4" key="1">
    <citation type="submission" date="2019-04" db="EMBL/GenBank/DDBJ databases">
        <authorList>
            <person name="Jiang L."/>
        </authorList>
    </citation>
    <scope>NUCLEOTIDE SEQUENCE [LARGE SCALE GENOMIC DNA]</scope>
    <source>
        <strain evidence="3 4">YIM 131861</strain>
    </source>
</reference>
<protein>
    <submittedName>
        <fullName evidence="3">DNA polymerase III subunit gamma/tau</fullName>
    </submittedName>
</protein>
<feature type="compositionally biased region" description="Basic and acidic residues" evidence="1">
    <location>
        <begin position="22"/>
        <end position="31"/>
    </location>
</feature>
<feature type="compositionally biased region" description="Acidic residues" evidence="1">
    <location>
        <begin position="1"/>
        <end position="18"/>
    </location>
</feature>
<keyword evidence="2" id="KW-1133">Transmembrane helix</keyword>
<dbReference type="OrthoDB" id="4981704at2"/>
<evidence type="ECO:0000313" key="4">
    <source>
        <dbReference type="Proteomes" id="UP000307380"/>
    </source>
</evidence>
<name>A0A4S4FVW5_9MICO</name>
<evidence type="ECO:0000256" key="1">
    <source>
        <dbReference type="SAM" id="MobiDB-lite"/>
    </source>
</evidence>
<dbReference type="EMBL" id="SSSN01000003">
    <property type="protein sequence ID" value="THG34913.1"/>
    <property type="molecule type" value="Genomic_DNA"/>
</dbReference>
<feature type="region of interest" description="Disordered" evidence="1">
    <location>
        <begin position="1"/>
        <end position="64"/>
    </location>
</feature>
<evidence type="ECO:0000313" key="3">
    <source>
        <dbReference type="EMBL" id="THG34913.1"/>
    </source>
</evidence>
<dbReference type="AlphaFoldDB" id="A0A4S4FVW5"/>
<feature type="transmembrane region" description="Helical" evidence="2">
    <location>
        <begin position="136"/>
        <end position="156"/>
    </location>
</feature>
<feature type="transmembrane region" description="Helical" evidence="2">
    <location>
        <begin position="68"/>
        <end position="88"/>
    </location>
</feature>
<dbReference type="Proteomes" id="UP000307380">
    <property type="component" value="Unassembled WGS sequence"/>
</dbReference>